<dbReference type="Proteomes" id="UP000182692">
    <property type="component" value="Unassembled WGS sequence"/>
</dbReference>
<feature type="transmembrane region" description="Helical" evidence="1">
    <location>
        <begin position="12"/>
        <end position="30"/>
    </location>
</feature>
<feature type="transmembrane region" description="Helical" evidence="1">
    <location>
        <begin position="208"/>
        <end position="236"/>
    </location>
</feature>
<feature type="transmembrane region" description="Helical" evidence="1">
    <location>
        <begin position="36"/>
        <end position="56"/>
    </location>
</feature>
<keyword evidence="1" id="KW-0472">Membrane</keyword>
<dbReference type="EMBL" id="FOWR01000009">
    <property type="protein sequence ID" value="SFP18284.1"/>
    <property type="molecule type" value="Genomic_DNA"/>
</dbReference>
<organism evidence="2 3">
    <name type="scientific">Enterovibrio norvegicus DSM 15893</name>
    <dbReference type="NCBI Taxonomy" id="1121869"/>
    <lineage>
        <taxon>Bacteria</taxon>
        <taxon>Pseudomonadati</taxon>
        <taxon>Pseudomonadota</taxon>
        <taxon>Gammaproteobacteria</taxon>
        <taxon>Vibrionales</taxon>
        <taxon>Vibrionaceae</taxon>
        <taxon>Enterovibrio</taxon>
    </lineage>
</organism>
<dbReference type="AlphaFoldDB" id="A0A1I5N988"/>
<dbReference type="STRING" id="1121869.SAMN03084138_01525"/>
<proteinExistence type="predicted"/>
<dbReference type="GeneID" id="35871890"/>
<feature type="transmembrane region" description="Helical" evidence="1">
    <location>
        <begin position="176"/>
        <end position="196"/>
    </location>
</feature>
<reference evidence="2 3" key="1">
    <citation type="submission" date="2016-10" db="EMBL/GenBank/DDBJ databases">
        <authorList>
            <person name="de Groot N.N."/>
        </authorList>
    </citation>
    <scope>NUCLEOTIDE SEQUENCE [LARGE SCALE GENOMIC DNA]</scope>
    <source>
        <strain evidence="2 3">DSM 15893</strain>
    </source>
</reference>
<accession>A0A1I5N988</accession>
<protein>
    <recommendedName>
        <fullName evidence="4">O-antigen ligase like membrane protein</fullName>
    </recommendedName>
</protein>
<feature type="transmembrane region" description="Helical" evidence="1">
    <location>
        <begin position="105"/>
        <end position="122"/>
    </location>
</feature>
<sequence length="423" mass="47344">MNSYSKIRFQYYFLPLFNLAIFILYILINIQASGKSVAQSIYIIAVLSSLFLGAISARRINGNIDVKLLSLLFFFFAYEFVIASLTAEPDGISFPKLLDSNFGAAYKLLFGLSLGINLKLIVEFLRIHPSPSNALILKNFILFCLLSIVSILLIKLDTYGLKVTNIVRIDKNHEGYQRLGVMTIILNIICGAFLVIKSERNFSISSYIIYSFLCLTSAILCILSISNMGFVANIILLFSTTSVLWFTRGKQTFDNVFLGFFVKYGGLSVLAILLCFLVLFAIYPEKVSSIRLFDFSSNSSFLSRYLLFGNSFFSQFGASPVFGDLSSHLRSGESGSYVHSLLSLFTHLGLVGVTLFIALIAYCFYASVIASGKGCRYAFLMLVNLSIFIFIALLTSFYVWVPLWIIITMMIFLKGQKGYLNVE</sequence>
<evidence type="ECO:0000256" key="1">
    <source>
        <dbReference type="SAM" id="Phobius"/>
    </source>
</evidence>
<evidence type="ECO:0000313" key="3">
    <source>
        <dbReference type="Proteomes" id="UP000182692"/>
    </source>
</evidence>
<feature type="transmembrane region" description="Helical" evidence="1">
    <location>
        <begin position="377"/>
        <end position="400"/>
    </location>
</feature>
<keyword evidence="1" id="KW-0812">Transmembrane</keyword>
<evidence type="ECO:0008006" key="4">
    <source>
        <dbReference type="Google" id="ProtNLM"/>
    </source>
</evidence>
<feature type="transmembrane region" description="Helical" evidence="1">
    <location>
        <begin position="134"/>
        <end position="156"/>
    </location>
</feature>
<keyword evidence="1" id="KW-1133">Transmembrane helix</keyword>
<feature type="transmembrane region" description="Helical" evidence="1">
    <location>
        <begin position="256"/>
        <end position="283"/>
    </location>
</feature>
<feature type="transmembrane region" description="Helical" evidence="1">
    <location>
        <begin position="68"/>
        <end position="85"/>
    </location>
</feature>
<evidence type="ECO:0000313" key="2">
    <source>
        <dbReference type="EMBL" id="SFP18284.1"/>
    </source>
</evidence>
<gene>
    <name evidence="2" type="ORF">SAMN03084138_01525</name>
</gene>
<dbReference type="OrthoDB" id="9256115at2"/>
<feature type="transmembrane region" description="Helical" evidence="1">
    <location>
        <begin position="342"/>
        <end position="365"/>
    </location>
</feature>
<dbReference type="RefSeq" id="WP_074926330.1">
    <property type="nucleotide sequence ID" value="NZ_FOWR01000009.1"/>
</dbReference>
<name>A0A1I5N988_9GAMM</name>